<keyword evidence="1" id="KW-0472">Membrane</keyword>
<name>A0A426FNN4_9BURK</name>
<organism evidence="2 3">
    <name type="scientific">Lautropia dentalis</name>
    <dbReference type="NCBI Taxonomy" id="2490857"/>
    <lineage>
        <taxon>Bacteria</taxon>
        <taxon>Pseudomonadati</taxon>
        <taxon>Pseudomonadota</taxon>
        <taxon>Betaproteobacteria</taxon>
        <taxon>Burkholderiales</taxon>
        <taxon>Burkholderiaceae</taxon>
        <taxon>Lautropia</taxon>
    </lineage>
</organism>
<evidence type="ECO:0000313" key="2">
    <source>
        <dbReference type="EMBL" id="RRN44289.1"/>
    </source>
</evidence>
<dbReference type="OrthoDB" id="7854755at2"/>
<reference evidence="2 3" key="1">
    <citation type="submission" date="2018-11" db="EMBL/GenBank/DDBJ databases">
        <title>Genome sequencing of Lautropia sp. KCOM 2505 (= ChDC F240).</title>
        <authorList>
            <person name="Kook J.-K."/>
            <person name="Park S.-N."/>
            <person name="Lim Y.K."/>
        </authorList>
    </citation>
    <scope>NUCLEOTIDE SEQUENCE [LARGE SCALE GENOMIC DNA]</scope>
    <source>
        <strain evidence="2 3">KCOM 2505</strain>
    </source>
</reference>
<keyword evidence="3" id="KW-1185">Reference proteome</keyword>
<protein>
    <submittedName>
        <fullName evidence="2">Uncharacterized protein</fullName>
    </submittedName>
</protein>
<gene>
    <name evidence="2" type="ORF">EHV23_13260</name>
</gene>
<feature type="transmembrane region" description="Helical" evidence="1">
    <location>
        <begin position="48"/>
        <end position="66"/>
    </location>
</feature>
<dbReference type="RefSeq" id="WP_125096484.1">
    <property type="nucleotide sequence ID" value="NZ_RRUE01000002.1"/>
</dbReference>
<comment type="caution">
    <text evidence="2">The sequence shown here is derived from an EMBL/GenBank/DDBJ whole genome shotgun (WGS) entry which is preliminary data.</text>
</comment>
<keyword evidence="1" id="KW-0812">Transmembrane</keyword>
<proteinExistence type="predicted"/>
<evidence type="ECO:0000256" key="1">
    <source>
        <dbReference type="SAM" id="Phobius"/>
    </source>
</evidence>
<dbReference type="AlphaFoldDB" id="A0A426FNN4"/>
<dbReference type="EMBL" id="RRUE01000002">
    <property type="protein sequence ID" value="RRN44289.1"/>
    <property type="molecule type" value="Genomic_DNA"/>
</dbReference>
<sequence length="101" mass="11381">MKTDIRHQAPHHEGAARSTWGICDVLDDHEAVHLYHDLLRRISRAGEITAIVLGALMFAGLAWLVLGQNWENYIISDGTDMYCYYDGETDSVSYVDPLADE</sequence>
<dbReference type="Proteomes" id="UP000270261">
    <property type="component" value="Unassembled WGS sequence"/>
</dbReference>
<evidence type="ECO:0000313" key="3">
    <source>
        <dbReference type="Proteomes" id="UP000270261"/>
    </source>
</evidence>
<accession>A0A426FNN4</accession>
<keyword evidence="1" id="KW-1133">Transmembrane helix</keyword>